<organism evidence="5 6">
    <name type="scientific">Capillimicrobium parvum</name>
    <dbReference type="NCBI Taxonomy" id="2884022"/>
    <lineage>
        <taxon>Bacteria</taxon>
        <taxon>Bacillati</taxon>
        <taxon>Actinomycetota</taxon>
        <taxon>Thermoleophilia</taxon>
        <taxon>Solirubrobacterales</taxon>
        <taxon>Capillimicrobiaceae</taxon>
        <taxon>Capillimicrobium</taxon>
    </lineage>
</organism>
<dbReference type="InterPro" id="IPR008920">
    <property type="entry name" value="TF_FadR/GntR_C"/>
</dbReference>
<gene>
    <name evidence="5" type="ORF">DSM104329_02565</name>
</gene>
<keyword evidence="2" id="KW-0238">DNA-binding</keyword>
<dbReference type="InterPro" id="IPR011711">
    <property type="entry name" value="GntR_C"/>
</dbReference>
<evidence type="ECO:0000313" key="6">
    <source>
        <dbReference type="Proteomes" id="UP001162834"/>
    </source>
</evidence>
<dbReference type="InterPro" id="IPR000524">
    <property type="entry name" value="Tscrpt_reg_HTH_GntR"/>
</dbReference>
<dbReference type="GO" id="GO:0003677">
    <property type="term" value="F:DNA binding"/>
    <property type="evidence" value="ECO:0007669"/>
    <property type="project" value="UniProtKB-KW"/>
</dbReference>
<dbReference type="PANTHER" id="PTHR43537:SF5">
    <property type="entry name" value="UXU OPERON TRANSCRIPTIONAL REGULATOR"/>
    <property type="match status" value="1"/>
</dbReference>
<evidence type="ECO:0000256" key="1">
    <source>
        <dbReference type="ARBA" id="ARBA00023015"/>
    </source>
</evidence>
<dbReference type="SUPFAM" id="SSF46785">
    <property type="entry name" value="Winged helix' DNA-binding domain"/>
    <property type="match status" value="1"/>
</dbReference>
<reference evidence="5" key="1">
    <citation type="journal article" date="2022" name="Int. J. Syst. Evol. Microbiol.">
        <title>Pseudomonas aegrilactucae sp. nov. and Pseudomonas morbosilactucae sp. nov., pathogens causing bacterial rot of lettuce in Japan.</title>
        <authorList>
            <person name="Sawada H."/>
            <person name="Fujikawa T."/>
            <person name="Satou M."/>
        </authorList>
    </citation>
    <scope>NUCLEOTIDE SEQUENCE</scope>
    <source>
        <strain evidence="5">0166_1</strain>
    </source>
</reference>
<evidence type="ECO:0000256" key="3">
    <source>
        <dbReference type="ARBA" id="ARBA00023163"/>
    </source>
</evidence>
<dbReference type="SMART" id="SM00345">
    <property type="entry name" value="HTH_GNTR"/>
    <property type="match status" value="1"/>
</dbReference>
<evidence type="ECO:0000259" key="4">
    <source>
        <dbReference type="PROSITE" id="PS50949"/>
    </source>
</evidence>
<keyword evidence="1" id="KW-0805">Transcription regulation</keyword>
<dbReference type="Pfam" id="PF07729">
    <property type="entry name" value="FCD"/>
    <property type="match status" value="1"/>
</dbReference>
<dbReference type="PROSITE" id="PS50949">
    <property type="entry name" value="HTH_GNTR"/>
    <property type="match status" value="1"/>
</dbReference>
<dbReference type="SUPFAM" id="SSF48008">
    <property type="entry name" value="GntR ligand-binding domain-like"/>
    <property type="match status" value="1"/>
</dbReference>
<dbReference type="GO" id="GO:0003700">
    <property type="term" value="F:DNA-binding transcription factor activity"/>
    <property type="evidence" value="ECO:0007669"/>
    <property type="project" value="InterPro"/>
</dbReference>
<dbReference type="CDD" id="cd07377">
    <property type="entry name" value="WHTH_GntR"/>
    <property type="match status" value="1"/>
</dbReference>
<dbReference type="KEGG" id="sbae:DSM104329_02565"/>
<dbReference type="InterPro" id="IPR036390">
    <property type="entry name" value="WH_DNA-bd_sf"/>
</dbReference>
<dbReference type="EMBL" id="CP087164">
    <property type="protein sequence ID" value="UGS36165.1"/>
    <property type="molecule type" value="Genomic_DNA"/>
</dbReference>
<dbReference type="Proteomes" id="UP001162834">
    <property type="component" value="Chromosome"/>
</dbReference>
<feature type="domain" description="HTH gntR-type" evidence="4">
    <location>
        <begin position="12"/>
        <end position="79"/>
    </location>
</feature>
<dbReference type="Gene3D" id="1.20.120.530">
    <property type="entry name" value="GntR ligand-binding domain-like"/>
    <property type="match status" value="1"/>
</dbReference>
<sequence length="236" mass="25829">MHNPCIAVESRPTRAGQVQDELRRRIRSGDLPPGARLRQDELAARFGVSSTPVREALTALTREGLVRHDAHRGAVVHLPTPDDVRENFEIRLALEPLATSLAAGRLDRRTTAELLVFVEDLDAAVDHAMRTGTTSDYEHADRALHLTIFTVAGRPRLTEMIESLRDAAAAYAHLHRPAGFDEPILRRLHAQHREIVAALRAGDAAQAGLLAAAHVWLTADGAAVEPDPRLPRVEPA</sequence>
<name>A0A9E7C088_9ACTN</name>
<proteinExistence type="predicted"/>
<keyword evidence="6" id="KW-1185">Reference proteome</keyword>
<dbReference type="Pfam" id="PF00392">
    <property type="entry name" value="GntR"/>
    <property type="match status" value="1"/>
</dbReference>
<accession>A0A9E7C088</accession>
<evidence type="ECO:0000256" key="2">
    <source>
        <dbReference type="ARBA" id="ARBA00023125"/>
    </source>
</evidence>
<evidence type="ECO:0000313" key="5">
    <source>
        <dbReference type="EMBL" id="UGS36165.1"/>
    </source>
</evidence>
<keyword evidence="3" id="KW-0804">Transcription</keyword>
<dbReference type="Gene3D" id="1.10.10.10">
    <property type="entry name" value="Winged helix-like DNA-binding domain superfamily/Winged helix DNA-binding domain"/>
    <property type="match status" value="1"/>
</dbReference>
<protein>
    <recommendedName>
        <fullName evidence="4">HTH gntR-type domain-containing protein</fullName>
    </recommendedName>
</protein>
<dbReference type="AlphaFoldDB" id="A0A9E7C088"/>
<dbReference type="PANTHER" id="PTHR43537">
    <property type="entry name" value="TRANSCRIPTIONAL REGULATOR, GNTR FAMILY"/>
    <property type="match status" value="1"/>
</dbReference>
<dbReference type="SMART" id="SM00895">
    <property type="entry name" value="FCD"/>
    <property type="match status" value="1"/>
</dbReference>
<dbReference type="InterPro" id="IPR036388">
    <property type="entry name" value="WH-like_DNA-bd_sf"/>
</dbReference>